<gene>
    <name evidence="4" type="ORF">HKBW3S25_00081</name>
    <name evidence="5" type="ORF">HKBW3S43_00748</name>
</gene>
<sequence>MNSKERRQQIIELLEIKGTVEIAELAQRFSVSDMTIYRDLQRLEEEGYLRKTIGGAIRNIDFPVGGESSYSRRLKTNWEEKQAIARKAVQYIEDGDSLGLDASTTTYTLAREIQKLKVSDLTVITNLISAQLDLSRNQGISSISTGGLVRANSFSLVGPVAEKFLETVNLDKSFLSAKAVSLEGDFMDPEISEARIKELLVKHSSEVTMLIDHSKFGKRALNTFATSKDIHRLITDDQTSPECLDRFREQGIQVEVVPVPKVFGKSASSVNK</sequence>
<evidence type="ECO:0000313" key="4">
    <source>
        <dbReference type="EMBL" id="GFP24643.1"/>
    </source>
</evidence>
<dbReference type="RefSeq" id="WP_176229645.1">
    <property type="nucleotide sequence ID" value="NZ_BLSB01000036.1"/>
</dbReference>
<dbReference type="SMART" id="SM00420">
    <property type="entry name" value="HTH_DEOR"/>
    <property type="match status" value="1"/>
</dbReference>
<name>A0A6V8NX95_9ACTN</name>
<evidence type="ECO:0000313" key="6">
    <source>
        <dbReference type="Proteomes" id="UP000543224"/>
    </source>
</evidence>
<dbReference type="Proteomes" id="UP000543224">
    <property type="component" value="Unassembled WGS sequence"/>
</dbReference>
<evidence type="ECO:0000313" key="7">
    <source>
        <dbReference type="Proteomes" id="UP000576480"/>
    </source>
</evidence>
<feature type="domain" description="HTH deoR-type" evidence="3">
    <location>
        <begin position="3"/>
        <end position="58"/>
    </location>
</feature>
<dbReference type="InterPro" id="IPR036390">
    <property type="entry name" value="WH_DNA-bd_sf"/>
</dbReference>
<dbReference type="PRINTS" id="PR00037">
    <property type="entry name" value="HTHLACR"/>
</dbReference>
<dbReference type="Pfam" id="PF08220">
    <property type="entry name" value="HTH_DeoR"/>
    <property type="match status" value="1"/>
</dbReference>
<comment type="caution">
    <text evidence="4">The sequence shown here is derived from an EMBL/GenBank/DDBJ whole genome shotgun (WGS) entry which is preliminary data.</text>
</comment>
<proteinExistence type="predicted"/>
<keyword evidence="2" id="KW-0804">Transcription</keyword>
<dbReference type="InterPro" id="IPR036388">
    <property type="entry name" value="WH-like_DNA-bd_sf"/>
</dbReference>
<dbReference type="EMBL" id="BLRX01000005">
    <property type="protein sequence ID" value="GFP24643.1"/>
    <property type="molecule type" value="Genomic_DNA"/>
</dbReference>
<dbReference type="InterPro" id="IPR001034">
    <property type="entry name" value="DeoR_HTH"/>
</dbReference>
<evidence type="ECO:0000256" key="1">
    <source>
        <dbReference type="ARBA" id="ARBA00023015"/>
    </source>
</evidence>
<dbReference type="Gene3D" id="3.40.50.1360">
    <property type="match status" value="1"/>
</dbReference>
<dbReference type="SMART" id="SM01134">
    <property type="entry name" value="DeoRC"/>
    <property type="match status" value="1"/>
</dbReference>
<dbReference type="GO" id="GO:0003700">
    <property type="term" value="F:DNA-binding transcription factor activity"/>
    <property type="evidence" value="ECO:0007669"/>
    <property type="project" value="InterPro"/>
</dbReference>
<protein>
    <submittedName>
        <fullName evidence="4">DeoR family transcriptional regulator, fructose operon transcriptional repressor</fullName>
    </submittedName>
</protein>
<reference evidence="6 7" key="1">
    <citation type="journal article" date="2020" name="Front. Microbiol.">
        <title>Single-cell genomics of novel Actinobacteria with the Wood-Ljungdahl pathway discovered in a serpentinizing system.</title>
        <authorList>
            <person name="Merino N."/>
            <person name="Kawai M."/>
            <person name="Boyd E.S."/>
            <person name="Colman D.R."/>
            <person name="McGlynn S.E."/>
            <person name="Nealson K.H."/>
            <person name="Kurokawa K."/>
            <person name="Hongoh Y."/>
        </authorList>
    </citation>
    <scope>NUCLEOTIDE SEQUENCE [LARGE SCALE GENOMIC DNA]</scope>
    <source>
        <strain evidence="4 6">S25</strain>
        <strain evidence="5 7">S43</strain>
    </source>
</reference>
<organism evidence="4 6">
    <name type="scientific">Candidatus Hakubella thermalkaliphila</name>
    <dbReference type="NCBI Taxonomy" id="2754717"/>
    <lineage>
        <taxon>Bacteria</taxon>
        <taxon>Bacillati</taxon>
        <taxon>Actinomycetota</taxon>
        <taxon>Actinomycetota incertae sedis</taxon>
        <taxon>Candidatus Hakubellales</taxon>
        <taxon>Candidatus Hakubellaceae</taxon>
        <taxon>Candidatus Hakubella</taxon>
    </lineage>
</organism>
<dbReference type="EMBL" id="BLSB01000036">
    <property type="protein sequence ID" value="GFP34956.1"/>
    <property type="molecule type" value="Genomic_DNA"/>
</dbReference>
<dbReference type="InterPro" id="IPR050313">
    <property type="entry name" value="Carb_Metab_HTH_regulators"/>
</dbReference>
<dbReference type="SUPFAM" id="SSF46785">
    <property type="entry name" value="Winged helix' DNA-binding domain"/>
    <property type="match status" value="1"/>
</dbReference>
<dbReference type="InterPro" id="IPR014036">
    <property type="entry name" value="DeoR-like_C"/>
</dbReference>
<dbReference type="Gene3D" id="1.10.10.10">
    <property type="entry name" value="Winged helix-like DNA-binding domain superfamily/Winged helix DNA-binding domain"/>
    <property type="match status" value="1"/>
</dbReference>
<evidence type="ECO:0000313" key="5">
    <source>
        <dbReference type="EMBL" id="GFP34956.1"/>
    </source>
</evidence>
<evidence type="ECO:0000259" key="3">
    <source>
        <dbReference type="PROSITE" id="PS51000"/>
    </source>
</evidence>
<dbReference type="Pfam" id="PF00455">
    <property type="entry name" value="DeoRC"/>
    <property type="match status" value="1"/>
</dbReference>
<dbReference type="SUPFAM" id="SSF100950">
    <property type="entry name" value="NagB/RpiA/CoA transferase-like"/>
    <property type="match status" value="1"/>
</dbReference>
<dbReference type="PANTHER" id="PTHR30363:SF44">
    <property type="entry name" value="AGA OPERON TRANSCRIPTIONAL REPRESSOR-RELATED"/>
    <property type="match status" value="1"/>
</dbReference>
<dbReference type="Proteomes" id="UP000576480">
    <property type="component" value="Unassembled WGS sequence"/>
</dbReference>
<dbReference type="InterPro" id="IPR037171">
    <property type="entry name" value="NagB/RpiA_transferase-like"/>
</dbReference>
<dbReference type="PROSITE" id="PS51000">
    <property type="entry name" value="HTH_DEOR_2"/>
    <property type="match status" value="1"/>
</dbReference>
<dbReference type="PANTHER" id="PTHR30363">
    <property type="entry name" value="HTH-TYPE TRANSCRIPTIONAL REGULATOR SRLR-RELATED"/>
    <property type="match status" value="1"/>
</dbReference>
<evidence type="ECO:0000256" key="2">
    <source>
        <dbReference type="ARBA" id="ARBA00023163"/>
    </source>
</evidence>
<dbReference type="AlphaFoldDB" id="A0A6V8NX95"/>
<accession>A0A6V8NX95</accession>
<keyword evidence="1" id="KW-0805">Transcription regulation</keyword>